<evidence type="ECO:0000256" key="1">
    <source>
        <dbReference type="SAM" id="Phobius"/>
    </source>
</evidence>
<sequence length="355" mass="39575">MTVAVPSRPRDRTTSDYHELARQVREAGLLRRRPLYYAAKMSGLLAAYLVAGWAFVTIGSSWWQLALAVGLGVLLTQTAYLSHDAAHRQIFSSGRANDWAALVISDLFVGLSHGWWQRKHTRHHAKPNQIGADPDIGTGALVFIPADVPTRRGFGAWFVRRQGWLFFPLITLEGLALHVSAIRTVFGREPVKHRAVEITFLLVRIVGYLTAAFWVLPTGMAVAFVAVQLAVFGFYMGATFAPNHKGMPLVPADARIDFLRRQVLMSRNISGSRVVDVAMGGLNHQIEHHLFPSMPRPSLRRAKPMVRAYCAALGITYTETTLLGSYRIVVRYLNDVGLGRMDPFECPVTAQFRTR</sequence>
<protein>
    <submittedName>
        <fullName evidence="3">Fatty acid desaturase</fullName>
    </submittedName>
</protein>
<keyword evidence="4" id="KW-1185">Reference proteome</keyword>
<name>A0A7M4DLV4_9MICO</name>
<dbReference type="CDD" id="cd03506">
    <property type="entry name" value="Delta6-FADS-like"/>
    <property type="match status" value="1"/>
</dbReference>
<dbReference type="AlphaFoldDB" id="A0A7M4DLV4"/>
<dbReference type="PANTHER" id="PTHR19353">
    <property type="entry name" value="FATTY ACID DESATURASE 2"/>
    <property type="match status" value="1"/>
</dbReference>
<feature type="transmembrane region" description="Helical" evidence="1">
    <location>
        <begin position="62"/>
        <end position="79"/>
    </location>
</feature>
<dbReference type="EMBL" id="CACRYJ010000046">
    <property type="protein sequence ID" value="VZO38284.1"/>
    <property type="molecule type" value="Genomic_DNA"/>
</dbReference>
<evidence type="ECO:0000259" key="2">
    <source>
        <dbReference type="Pfam" id="PF00487"/>
    </source>
</evidence>
<dbReference type="Pfam" id="PF00487">
    <property type="entry name" value="FA_desaturase"/>
    <property type="match status" value="1"/>
</dbReference>
<keyword evidence="1" id="KW-0472">Membrane</keyword>
<dbReference type="Proteomes" id="UP000419743">
    <property type="component" value="Unassembled WGS sequence"/>
</dbReference>
<dbReference type="PIRSF" id="PIRSF015921">
    <property type="entry name" value="FA_sphinglp_des"/>
    <property type="match status" value="1"/>
</dbReference>
<dbReference type="GO" id="GO:0016020">
    <property type="term" value="C:membrane"/>
    <property type="evidence" value="ECO:0007669"/>
    <property type="project" value="TreeGrafter"/>
</dbReference>
<feature type="transmembrane region" description="Helical" evidence="1">
    <location>
        <begin position="198"/>
        <end position="216"/>
    </location>
</feature>
<accession>A0A7M4DLV4</accession>
<feature type="transmembrane region" description="Helical" evidence="1">
    <location>
        <begin position="164"/>
        <end position="186"/>
    </location>
</feature>
<keyword evidence="1" id="KW-0812">Transmembrane</keyword>
<keyword evidence="1" id="KW-1133">Transmembrane helix</keyword>
<dbReference type="GO" id="GO:0016717">
    <property type="term" value="F:oxidoreductase activity, acting on paired donors, with oxidation of a pair of donors resulting in the reduction of molecular oxygen to two molecules of water"/>
    <property type="evidence" value="ECO:0007669"/>
    <property type="project" value="TreeGrafter"/>
</dbReference>
<dbReference type="GO" id="GO:0008610">
    <property type="term" value="P:lipid biosynthetic process"/>
    <property type="evidence" value="ECO:0007669"/>
    <property type="project" value="UniProtKB-ARBA"/>
</dbReference>
<feature type="transmembrane region" description="Helical" evidence="1">
    <location>
        <begin position="35"/>
        <end position="56"/>
    </location>
</feature>
<evidence type="ECO:0000313" key="3">
    <source>
        <dbReference type="EMBL" id="VZO38284.1"/>
    </source>
</evidence>
<dbReference type="PANTHER" id="PTHR19353:SF19">
    <property type="entry name" value="DELTA(5) FATTY ACID DESATURASE C-RELATED"/>
    <property type="match status" value="1"/>
</dbReference>
<gene>
    <name evidence="3" type="ORF">HALOF300_03121</name>
</gene>
<organism evidence="3 4">
    <name type="scientific">Occultella aeris</name>
    <dbReference type="NCBI Taxonomy" id="2761496"/>
    <lineage>
        <taxon>Bacteria</taxon>
        <taxon>Bacillati</taxon>
        <taxon>Actinomycetota</taxon>
        <taxon>Actinomycetes</taxon>
        <taxon>Micrococcales</taxon>
        <taxon>Ruaniaceae</taxon>
        <taxon>Occultella</taxon>
    </lineage>
</organism>
<dbReference type="InterPro" id="IPR012171">
    <property type="entry name" value="Fatty_acid_desaturase"/>
</dbReference>
<feature type="domain" description="Fatty acid desaturase" evidence="2">
    <location>
        <begin position="61"/>
        <end position="320"/>
    </location>
</feature>
<comment type="caution">
    <text evidence="3">The sequence shown here is derived from an EMBL/GenBank/DDBJ whole genome shotgun (WGS) entry which is preliminary data.</text>
</comment>
<dbReference type="InterPro" id="IPR005804">
    <property type="entry name" value="FA_desaturase_dom"/>
</dbReference>
<evidence type="ECO:0000313" key="4">
    <source>
        <dbReference type="Proteomes" id="UP000419743"/>
    </source>
</evidence>
<proteinExistence type="predicted"/>
<reference evidence="3 4" key="1">
    <citation type="submission" date="2019-11" db="EMBL/GenBank/DDBJ databases">
        <authorList>
            <person name="Criscuolo A."/>
        </authorList>
    </citation>
    <scope>NUCLEOTIDE SEQUENCE [LARGE SCALE GENOMIC DNA]</scope>
    <source>
        <strain evidence="3">CIP111667</strain>
    </source>
</reference>
<dbReference type="RefSeq" id="WP_156741821.1">
    <property type="nucleotide sequence ID" value="NZ_CACRYJ010000046.1"/>
</dbReference>